<dbReference type="Gene3D" id="3.30.710.10">
    <property type="entry name" value="Potassium Channel Kv1.1, Chain A"/>
    <property type="match status" value="1"/>
</dbReference>
<dbReference type="AlphaFoldDB" id="A0ABD2W1G6"/>
<evidence type="ECO:0000313" key="3">
    <source>
        <dbReference type="EMBL" id="KAL3386633.1"/>
    </source>
</evidence>
<evidence type="ECO:0008006" key="5">
    <source>
        <dbReference type="Google" id="ProtNLM"/>
    </source>
</evidence>
<dbReference type="InterPro" id="IPR002083">
    <property type="entry name" value="MATH/TRAF_dom"/>
</dbReference>
<sequence length="344" mass="39279">MSSNKRIEGTTKVISDQCIFTWTIENYRLIKVKNGKAISSPKFSVGSDDKKYFKLELYPEGNCKESEGYISLFLRPLIDSNNKPDTLMCRNKLSAINGKTVVVKVTLYHDFASTPDWGWSKFLSHDYTDKLISSENSVTIECELEIFKKCKSSLNPEIVCSKNDTIDRINFDFSFLSEELSDIILIVEETKIPAHKIMLSAASPVFRAMFTHDMLENKENSVNINNTTVNILTEMLRYIYTGEIETIETDKILEILAVADKYQIDTLKTKCGEILCAELSTENAIDILVAAHKYKVKHLEEEVIKFVTTHIQLIYDSEKMKEIDDPNILLELMQSLVKSHKNVS</sequence>
<gene>
    <name evidence="3" type="ORF">TKK_018116</name>
</gene>
<dbReference type="EMBL" id="JBJJXI010000146">
    <property type="protein sequence ID" value="KAL3386633.1"/>
    <property type="molecule type" value="Genomic_DNA"/>
</dbReference>
<dbReference type="Pfam" id="PF22486">
    <property type="entry name" value="MATH_2"/>
    <property type="match status" value="1"/>
</dbReference>
<dbReference type="PROSITE" id="PS50097">
    <property type="entry name" value="BTB"/>
    <property type="match status" value="1"/>
</dbReference>
<dbReference type="SUPFAM" id="SSF54695">
    <property type="entry name" value="POZ domain"/>
    <property type="match status" value="1"/>
</dbReference>
<dbReference type="CDD" id="cd14733">
    <property type="entry name" value="BACK"/>
    <property type="match status" value="1"/>
</dbReference>
<dbReference type="CDD" id="cd00121">
    <property type="entry name" value="MATH"/>
    <property type="match status" value="1"/>
</dbReference>
<dbReference type="PANTHER" id="PTHR24413">
    <property type="entry name" value="SPECKLE-TYPE POZ PROTEIN"/>
    <property type="match status" value="1"/>
</dbReference>
<dbReference type="SMART" id="SM00225">
    <property type="entry name" value="BTB"/>
    <property type="match status" value="1"/>
</dbReference>
<dbReference type="Gene3D" id="2.60.210.10">
    <property type="entry name" value="Apoptosis, Tumor Necrosis Factor Receptor Associated Protein 2, Chain A"/>
    <property type="match status" value="1"/>
</dbReference>
<dbReference type="PROSITE" id="PS50144">
    <property type="entry name" value="MATH"/>
    <property type="match status" value="1"/>
</dbReference>
<feature type="domain" description="MATH" evidence="2">
    <location>
        <begin position="17"/>
        <end position="144"/>
    </location>
</feature>
<comment type="caution">
    <text evidence="3">The sequence shown here is derived from an EMBL/GenBank/DDBJ whole genome shotgun (WGS) entry which is preliminary data.</text>
</comment>
<evidence type="ECO:0000259" key="1">
    <source>
        <dbReference type="PROSITE" id="PS50097"/>
    </source>
</evidence>
<proteinExistence type="predicted"/>
<dbReference type="GO" id="GO:0030163">
    <property type="term" value="P:protein catabolic process"/>
    <property type="evidence" value="ECO:0007669"/>
    <property type="project" value="UniProtKB-ARBA"/>
</dbReference>
<protein>
    <recommendedName>
        <fullName evidence="5">BTB domain-containing protein</fullName>
    </recommendedName>
</protein>
<evidence type="ECO:0000259" key="2">
    <source>
        <dbReference type="PROSITE" id="PS50144"/>
    </source>
</evidence>
<feature type="domain" description="BTB" evidence="1">
    <location>
        <begin position="181"/>
        <end position="248"/>
    </location>
</feature>
<organism evidence="3 4">
    <name type="scientific">Trichogramma kaykai</name>
    <dbReference type="NCBI Taxonomy" id="54128"/>
    <lineage>
        <taxon>Eukaryota</taxon>
        <taxon>Metazoa</taxon>
        <taxon>Ecdysozoa</taxon>
        <taxon>Arthropoda</taxon>
        <taxon>Hexapoda</taxon>
        <taxon>Insecta</taxon>
        <taxon>Pterygota</taxon>
        <taxon>Neoptera</taxon>
        <taxon>Endopterygota</taxon>
        <taxon>Hymenoptera</taxon>
        <taxon>Apocrita</taxon>
        <taxon>Proctotrupomorpha</taxon>
        <taxon>Chalcidoidea</taxon>
        <taxon>Trichogrammatidae</taxon>
        <taxon>Trichogramma</taxon>
    </lineage>
</organism>
<dbReference type="InterPro" id="IPR008974">
    <property type="entry name" value="TRAF-like"/>
</dbReference>
<accession>A0ABD2W1G6</accession>
<dbReference type="Proteomes" id="UP001627154">
    <property type="component" value="Unassembled WGS sequence"/>
</dbReference>
<dbReference type="InterPro" id="IPR011333">
    <property type="entry name" value="SKP1/BTB/POZ_sf"/>
</dbReference>
<evidence type="ECO:0000313" key="4">
    <source>
        <dbReference type="Proteomes" id="UP001627154"/>
    </source>
</evidence>
<dbReference type="SUPFAM" id="SSF49599">
    <property type="entry name" value="TRAF domain-like"/>
    <property type="match status" value="1"/>
</dbReference>
<reference evidence="3 4" key="1">
    <citation type="journal article" date="2024" name="bioRxiv">
        <title>A reference genome for Trichogramma kaykai: A tiny desert-dwelling parasitoid wasp with competing sex-ratio distorters.</title>
        <authorList>
            <person name="Culotta J."/>
            <person name="Lindsey A.R."/>
        </authorList>
    </citation>
    <scope>NUCLEOTIDE SEQUENCE [LARGE SCALE GENOMIC DNA]</scope>
    <source>
        <strain evidence="3 4">KSX58</strain>
    </source>
</reference>
<keyword evidence="4" id="KW-1185">Reference proteome</keyword>
<name>A0ABD2W1G6_9HYME</name>
<dbReference type="InterPro" id="IPR000210">
    <property type="entry name" value="BTB/POZ_dom"/>
</dbReference>
<dbReference type="Pfam" id="PF00651">
    <property type="entry name" value="BTB"/>
    <property type="match status" value="1"/>
</dbReference>
<dbReference type="Gene3D" id="1.25.40.420">
    <property type="match status" value="1"/>
</dbReference>